<comment type="subcellular location">
    <subcellularLocation>
        <location evidence="1">Mitochondrion membrane</location>
    </subcellularLocation>
</comment>
<dbReference type="InParanoid" id="S8F8J2"/>
<gene>
    <name evidence="4" type="ORF">FOMPIDRAFT_1051887</name>
</gene>
<evidence type="ECO:0000256" key="3">
    <source>
        <dbReference type="ARBA" id="ARBA00023136"/>
    </source>
</evidence>
<dbReference type="InterPro" id="IPR021278">
    <property type="entry name" value="ATP19"/>
</dbReference>
<proteinExistence type="predicted"/>
<dbReference type="Pfam" id="PF11022">
    <property type="entry name" value="ATP19"/>
    <property type="match status" value="1"/>
</dbReference>
<sequence>MFPVHYHALSFSHVSPSVILGRAIKNEYLALGTLAATIGVGVLSTSGKKEAAPASAGKSAIEAVKDTVKFNAGSSEEEQFIKKFVEDAEKEAKH</sequence>
<evidence type="ECO:0000256" key="1">
    <source>
        <dbReference type="ARBA" id="ARBA00004325"/>
    </source>
</evidence>
<evidence type="ECO:0000256" key="2">
    <source>
        <dbReference type="ARBA" id="ARBA00023128"/>
    </source>
</evidence>
<dbReference type="AlphaFoldDB" id="S8F8J2"/>
<dbReference type="EMBL" id="KE504170">
    <property type="protein sequence ID" value="EPS97980.1"/>
    <property type="molecule type" value="Genomic_DNA"/>
</dbReference>
<organism evidence="4 5">
    <name type="scientific">Fomitopsis schrenkii</name>
    <name type="common">Brown rot fungus</name>
    <dbReference type="NCBI Taxonomy" id="2126942"/>
    <lineage>
        <taxon>Eukaryota</taxon>
        <taxon>Fungi</taxon>
        <taxon>Dikarya</taxon>
        <taxon>Basidiomycota</taxon>
        <taxon>Agaricomycotina</taxon>
        <taxon>Agaricomycetes</taxon>
        <taxon>Polyporales</taxon>
        <taxon>Fomitopsis</taxon>
    </lineage>
</organism>
<evidence type="ECO:0000313" key="5">
    <source>
        <dbReference type="Proteomes" id="UP000015241"/>
    </source>
</evidence>
<dbReference type="PANTHER" id="PTHR28074">
    <property type="entry name" value="ATP SYNTHASE SUBUNIT K, MITOCHONDRIAL"/>
    <property type="match status" value="1"/>
</dbReference>
<dbReference type="HOGENOM" id="CLU_172736_0_1_1"/>
<dbReference type="GO" id="GO:0031966">
    <property type="term" value="C:mitochondrial membrane"/>
    <property type="evidence" value="ECO:0007669"/>
    <property type="project" value="UniProtKB-SubCell"/>
</dbReference>
<accession>S8F8J2</accession>
<keyword evidence="5" id="KW-1185">Reference proteome</keyword>
<evidence type="ECO:0000313" key="4">
    <source>
        <dbReference type="EMBL" id="EPS97980.1"/>
    </source>
</evidence>
<dbReference type="Proteomes" id="UP000015241">
    <property type="component" value="Unassembled WGS sequence"/>
</dbReference>
<dbReference type="OrthoDB" id="2094445at2759"/>
<keyword evidence="2" id="KW-0496">Mitochondrion</keyword>
<name>S8F8J2_FOMSC</name>
<protein>
    <submittedName>
        <fullName evidence="4">Uncharacterized protein</fullName>
    </submittedName>
</protein>
<reference evidence="4 5" key="1">
    <citation type="journal article" date="2012" name="Science">
        <title>The Paleozoic origin of enzymatic lignin decomposition reconstructed from 31 fungal genomes.</title>
        <authorList>
            <person name="Floudas D."/>
            <person name="Binder M."/>
            <person name="Riley R."/>
            <person name="Barry K."/>
            <person name="Blanchette R.A."/>
            <person name="Henrissat B."/>
            <person name="Martinez A.T."/>
            <person name="Otillar R."/>
            <person name="Spatafora J.W."/>
            <person name="Yadav J.S."/>
            <person name="Aerts A."/>
            <person name="Benoit I."/>
            <person name="Boyd A."/>
            <person name="Carlson A."/>
            <person name="Copeland A."/>
            <person name="Coutinho P.M."/>
            <person name="de Vries R.P."/>
            <person name="Ferreira P."/>
            <person name="Findley K."/>
            <person name="Foster B."/>
            <person name="Gaskell J."/>
            <person name="Glotzer D."/>
            <person name="Gorecki P."/>
            <person name="Heitman J."/>
            <person name="Hesse C."/>
            <person name="Hori C."/>
            <person name="Igarashi K."/>
            <person name="Jurgens J.A."/>
            <person name="Kallen N."/>
            <person name="Kersten P."/>
            <person name="Kohler A."/>
            <person name="Kuees U."/>
            <person name="Kumar T.K.A."/>
            <person name="Kuo A."/>
            <person name="LaButti K."/>
            <person name="Larrondo L.F."/>
            <person name="Lindquist E."/>
            <person name="Ling A."/>
            <person name="Lombard V."/>
            <person name="Lucas S."/>
            <person name="Lundell T."/>
            <person name="Martin R."/>
            <person name="McLaughlin D.J."/>
            <person name="Morgenstern I."/>
            <person name="Morin E."/>
            <person name="Murat C."/>
            <person name="Nagy L.G."/>
            <person name="Nolan M."/>
            <person name="Ohm R.A."/>
            <person name="Patyshakuliyeva A."/>
            <person name="Rokas A."/>
            <person name="Ruiz-Duenas F.J."/>
            <person name="Sabat G."/>
            <person name="Salamov A."/>
            <person name="Samejima M."/>
            <person name="Schmutz J."/>
            <person name="Slot J.C."/>
            <person name="St John F."/>
            <person name="Stenlid J."/>
            <person name="Sun H."/>
            <person name="Sun S."/>
            <person name="Syed K."/>
            <person name="Tsang A."/>
            <person name="Wiebenga A."/>
            <person name="Young D."/>
            <person name="Pisabarro A."/>
            <person name="Eastwood D.C."/>
            <person name="Martin F."/>
            <person name="Cullen D."/>
            <person name="Grigoriev I.V."/>
            <person name="Hibbett D.S."/>
        </authorList>
    </citation>
    <scope>NUCLEOTIDE SEQUENCE</scope>
    <source>
        <strain evidence="5">FP-58527</strain>
    </source>
</reference>
<dbReference type="PANTHER" id="PTHR28074:SF1">
    <property type="entry name" value="ATP SYNTHASE SUBUNIT K, MITOCHONDRIAL"/>
    <property type="match status" value="1"/>
</dbReference>
<keyword evidence="3" id="KW-0472">Membrane</keyword>
<dbReference type="STRING" id="743788.S8F8J2"/>
<dbReference type="eggNOG" id="ENOG502SVXW">
    <property type="taxonomic scope" value="Eukaryota"/>
</dbReference>
<dbReference type="GO" id="GO:0015986">
    <property type="term" value="P:proton motive force-driven ATP synthesis"/>
    <property type="evidence" value="ECO:0007669"/>
    <property type="project" value="TreeGrafter"/>
</dbReference>